<comment type="function">
    <text evidence="12">Ethanolamine phosphate transferase involved in glycosylphosphatidylinositol-anchor biosynthesis. Transfers ethanolamine phosphate to the first alpha-1,4-linked mannose of the glycosylphosphatidylinositol precursor of GPI-anchor.</text>
</comment>
<feature type="transmembrane region" description="Helical" evidence="12">
    <location>
        <begin position="814"/>
        <end position="834"/>
    </location>
</feature>
<feature type="transmembrane region" description="Helical" evidence="12">
    <location>
        <begin position="781"/>
        <end position="802"/>
    </location>
</feature>
<name>A0ABD2WYH0_9HYME</name>
<feature type="transmembrane region" description="Helical" evidence="12">
    <location>
        <begin position="524"/>
        <end position="552"/>
    </location>
</feature>
<dbReference type="Gene3D" id="3.40.720.10">
    <property type="entry name" value="Alkaline Phosphatase, subunit A"/>
    <property type="match status" value="1"/>
</dbReference>
<sequence>MKMNIFMRVKKLLYSRSHIFIILWGFVMHIILLYGVLDANFHSPIISELPSVPMPNGAPAKRVLIFVADGLRFRTFKNHIPPYLNSVIEHQGVWGISHTRMPTESRPGNIAIVAGLYEDPSAVFKGWKENPVDFDSVFNQSYTSWLWGSPDIISLFTKGYQNNIHGASYPASWQDFNNNFDSFKRLDDWVFNEYWKWLTNEAYNYKAQDKIILFFHLLGCDTTGHSAKPQSKDYVEILMALDRNIKNVVQETEAYFGYGTTSYIFTSDHGMTDWGSHGSGSTDETETPFVAWGAGIKKKAQFYNIEQADITPLISTLVGIPHPRNNEGILPIEILDDNYQKYIANAFFTNAKQLAEQVKANRELMVGRSLANIYNKDKELSQKLFITEQFLQEGKIVQAIKDTNLSAKLAKQALTYYRNYLSQRFLCCLLIMWISWIVILFLDLSSVPKEFIEPIWNYVIIIGLIGITIPLVLEYAVAGCKDGRLLGYGLVCNFSVWIAIKKIISNEISFDMTSKKPLREFVSILGITIMMIVGLYYRWTFSISMIIVVFLLRTIFEKSTNHRLTITGVALSVFPLFPVVGPVPRVYLVLVAIFIGMVVVMKQKRLNKCIKVIEIIRLLLTSVLTLNIIDGKSCLSWFLLFTTPLVICLHPREWDRRIIGITMALLSPLALLSASHEPMFFLILSAHLQQWPIYVNAERCSSNLKRMNLSNFSVASILMMYTLICFFGTGNMASLSSFDPTWTRHFLTIFSPFTMTSLILIKIMIPLILVGCLIQAMARETTIFSSVLLLGDFLAIPLMFGITNQGSWLDIGSSISRFVIAISLPCLLVIVNYLSKPLTAFSLINCGRHYSISNQRLKI</sequence>
<feature type="transmembrane region" description="Helical" evidence="12">
    <location>
        <begin position="709"/>
        <end position="729"/>
    </location>
</feature>
<dbReference type="InterPro" id="IPR017852">
    <property type="entry name" value="GPI_EtnP_transferase_1_C"/>
</dbReference>
<proteinExistence type="inferred from homology"/>
<feature type="transmembrane region" description="Helical" evidence="12">
    <location>
        <begin position="425"/>
        <end position="443"/>
    </location>
</feature>
<gene>
    <name evidence="14" type="ORF">TKK_008118</name>
</gene>
<keyword evidence="15" id="KW-1185">Reference proteome</keyword>
<dbReference type="InterPro" id="IPR037671">
    <property type="entry name" value="PIGN_N"/>
</dbReference>
<evidence type="ECO:0000256" key="12">
    <source>
        <dbReference type="RuleBase" id="RU367138"/>
    </source>
</evidence>
<dbReference type="InterPro" id="IPR002591">
    <property type="entry name" value="Phosphodiest/P_Trfase"/>
</dbReference>
<dbReference type="PANTHER" id="PTHR12250">
    <property type="entry name" value="PHOSPHATIDYLINOSITOL GLYCAN, CLASS N"/>
    <property type="match status" value="1"/>
</dbReference>
<evidence type="ECO:0000256" key="1">
    <source>
        <dbReference type="ARBA" id="ARBA00004477"/>
    </source>
</evidence>
<evidence type="ECO:0000256" key="3">
    <source>
        <dbReference type="ARBA" id="ARBA00008400"/>
    </source>
</evidence>
<evidence type="ECO:0000256" key="11">
    <source>
        <dbReference type="ARBA" id="ARBA00023180"/>
    </source>
</evidence>
<evidence type="ECO:0000256" key="9">
    <source>
        <dbReference type="ARBA" id="ARBA00022989"/>
    </source>
</evidence>
<comment type="similarity">
    <text evidence="3 12">Belongs to the PIGG/PIGN/PIGO family. PIGN subfamily.</text>
</comment>
<evidence type="ECO:0000259" key="13">
    <source>
        <dbReference type="Pfam" id="PF04987"/>
    </source>
</evidence>
<evidence type="ECO:0000256" key="5">
    <source>
        <dbReference type="ARBA" id="ARBA00022502"/>
    </source>
</evidence>
<feature type="transmembrane region" description="Helical" evidence="12">
    <location>
        <begin position="20"/>
        <end position="37"/>
    </location>
</feature>
<comment type="pathway">
    <text evidence="2 12">Glycolipid biosynthesis; glycosylphosphatidylinositol-anchor biosynthesis.</text>
</comment>
<evidence type="ECO:0000256" key="4">
    <source>
        <dbReference type="ARBA" id="ARBA00020831"/>
    </source>
</evidence>
<dbReference type="InterPro" id="IPR017850">
    <property type="entry name" value="Alkaline_phosphatase_core_sf"/>
</dbReference>
<dbReference type="Pfam" id="PF04987">
    <property type="entry name" value="PigN"/>
    <property type="match status" value="1"/>
</dbReference>
<comment type="subcellular location">
    <subcellularLocation>
        <location evidence="1 12">Endoplasmic reticulum membrane</location>
        <topology evidence="1 12">Multi-pass membrane protein</topology>
    </subcellularLocation>
</comment>
<evidence type="ECO:0000256" key="2">
    <source>
        <dbReference type="ARBA" id="ARBA00004687"/>
    </source>
</evidence>
<dbReference type="GO" id="GO:0051377">
    <property type="term" value="F:mannose-ethanolamine phosphotransferase activity"/>
    <property type="evidence" value="ECO:0007669"/>
    <property type="project" value="UniProtKB-UniRule"/>
</dbReference>
<keyword evidence="11" id="KW-0325">Glycoprotein</keyword>
<dbReference type="SUPFAM" id="SSF53649">
    <property type="entry name" value="Alkaline phosphatase-like"/>
    <property type="match status" value="1"/>
</dbReference>
<dbReference type="PANTHER" id="PTHR12250:SF0">
    <property type="entry name" value="GPI ETHANOLAMINE PHOSPHATE TRANSFERASE 1"/>
    <property type="match status" value="1"/>
</dbReference>
<feature type="transmembrane region" description="Helical" evidence="12">
    <location>
        <begin position="455"/>
        <end position="473"/>
    </location>
</feature>
<comment type="caution">
    <text evidence="12">Lacks conserved residue(s) required for the propagation of feature annotation.</text>
</comment>
<protein>
    <recommendedName>
        <fullName evidence="4 12">GPI ethanolamine phosphate transferase 1</fullName>
        <ecNumber evidence="12">2.-.-.-</ecNumber>
    </recommendedName>
</protein>
<dbReference type="Proteomes" id="UP001627154">
    <property type="component" value="Unassembled WGS sequence"/>
</dbReference>
<dbReference type="AlphaFoldDB" id="A0ABD2WYH0"/>
<evidence type="ECO:0000256" key="8">
    <source>
        <dbReference type="ARBA" id="ARBA00022824"/>
    </source>
</evidence>
<evidence type="ECO:0000313" key="15">
    <source>
        <dbReference type="Proteomes" id="UP001627154"/>
    </source>
</evidence>
<dbReference type="GO" id="GO:0005789">
    <property type="term" value="C:endoplasmic reticulum membrane"/>
    <property type="evidence" value="ECO:0007669"/>
    <property type="project" value="UniProtKB-SubCell"/>
</dbReference>
<evidence type="ECO:0000256" key="7">
    <source>
        <dbReference type="ARBA" id="ARBA00022692"/>
    </source>
</evidence>
<dbReference type="InterPro" id="IPR007070">
    <property type="entry name" value="GPI_EtnP_transferase_1"/>
</dbReference>
<keyword evidence="5 12" id="KW-0337">GPI-anchor biosynthesis</keyword>
<keyword evidence="8 12" id="KW-0256">Endoplasmic reticulum</keyword>
<dbReference type="GO" id="GO:0006506">
    <property type="term" value="P:GPI anchor biosynthetic process"/>
    <property type="evidence" value="ECO:0007669"/>
    <property type="project" value="UniProtKB-KW"/>
</dbReference>
<keyword evidence="6 12" id="KW-0808">Transferase</keyword>
<dbReference type="EMBL" id="JBJJXI010000060">
    <property type="protein sequence ID" value="KAL3397875.1"/>
    <property type="molecule type" value="Genomic_DNA"/>
</dbReference>
<evidence type="ECO:0000256" key="6">
    <source>
        <dbReference type="ARBA" id="ARBA00022679"/>
    </source>
</evidence>
<dbReference type="CDD" id="cd16020">
    <property type="entry name" value="GPI_EPT_1"/>
    <property type="match status" value="1"/>
</dbReference>
<reference evidence="14 15" key="1">
    <citation type="journal article" date="2024" name="bioRxiv">
        <title>A reference genome for Trichogramma kaykai: A tiny desert-dwelling parasitoid wasp with competing sex-ratio distorters.</title>
        <authorList>
            <person name="Culotta J."/>
            <person name="Lindsey A.R."/>
        </authorList>
    </citation>
    <scope>NUCLEOTIDE SEQUENCE [LARGE SCALE GENOMIC DNA]</scope>
    <source>
        <strain evidence="14 15">KSX58</strain>
    </source>
</reference>
<dbReference type="Pfam" id="PF01663">
    <property type="entry name" value="Phosphodiest"/>
    <property type="match status" value="1"/>
</dbReference>
<feature type="domain" description="GPI ethanolamine phosphate transferase 1 C-terminal" evidence="13">
    <location>
        <begin position="412"/>
        <end position="807"/>
    </location>
</feature>
<feature type="transmembrane region" description="Helical" evidence="12">
    <location>
        <begin position="485"/>
        <end position="504"/>
    </location>
</feature>
<keyword evidence="7 12" id="KW-0812">Transmembrane</keyword>
<keyword evidence="9 12" id="KW-1133">Transmembrane helix</keyword>
<accession>A0ABD2WYH0</accession>
<evidence type="ECO:0000313" key="14">
    <source>
        <dbReference type="EMBL" id="KAL3397875.1"/>
    </source>
</evidence>
<comment type="caution">
    <text evidence="14">The sequence shown here is derived from an EMBL/GenBank/DDBJ whole genome shotgun (WGS) entry which is preliminary data.</text>
</comment>
<keyword evidence="10 12" id="KW-0472">Membrane</keyword>
<feature type="transmembrane region" description="Helical" evidence="12">
    <location>
        <begin position="749"/>
        <end position="774"/>
    </location>
</feature>
<evidence type="ECO:0000256" key="10">
    <source>
        <dbReference type="ARBA" id="ARBA00023136"/>
    </source>
</evidence>
<organism evidence="14 15">
    <name type="scientific">Trichogramma kaykai</name>
    <dbReference type="NCBI Taxonomy" id="54128"/>
    <lineage>
        <taxon>Eukaryota</taxon>
        <taxon>Metazoa</taxon>
        <taxon>Ecdysozoa</taxon>
        <taxon>Arthropoda</taxon>
        <taxon>Hexapoda</taxon>
        <taxon>Insecta</taxon>
        <taxon>Pterygota</taxon>
        <taxon>Neoptera</taxon>
        <taxon>Endopterygota</taxon>
        <taxon>Hymenoptera</taxon>
        <taxon>Apocrita</taxon>
        <taxon>Proctotrupomorpha</taxon>
        <taxon>Chalcidoidea</taxon>
        <taxon>Trichogrammatidae</taxon>
        <taxon>Trichogramma</taxon>
    </lineage>
</organism>
<dbReference type="EC" id="2.-.-.-" evidence="12"/>
<feature type="transmembrane region" description="Helical" evidence="12">
    <location>
        <begin position="586"/>
        <end position="602"/>
    </location>
</feature>